<keyword evidence="8" id="KW-1185">Reference proteome</keyword>
<dbReference type="CDD" id="cd00995">
    <property type="entry name" value="PBP2_NikA_DppA_OppA_like"/>
    <property type="match status" value="1"/>
</dbReference>
<evidence type="ECO:0000313" key="8">
    <source>
        <dbReference type="Proteomes" id="UP000184203"/>
    </source>
</evidence>
<protein>
    <submittedName>
        <fullName evidence="5">Extracellular solute-binding protein family 5</fullName>
    </submittedName>
    <submittedName>
        <fullName evidence="6">Peptide/nickel transport system substrate-binding protein</fullName>
    </submittedName>
</protein>
<dbReference type="GO" id="GO:0015833">
    <property type="term" value="P:peptide transport"/>
    <property type="evidence" value="ECO:0007669"/>
    <property type="project" value="TreeGrafter"/>
</dbReference>
<sequence length="542" mass="60901">MTKHEENGLTRRKLLASLGIAGAGALSGCSAIERVSGGNGSQLRIAQPLTATVLDPVVIESVPSAQVATQVFEGLYTYGEGTTLEPELADGEPKVSHGGTRYEVSLKSEPRFQNGNPVTAEDVKYSFEAPSHRDGNTSWRRGTPNKWEVDMIDTIETPDDHTVRFELSYPYDAFHEVLTRAVVPKSARDPDPETFAKNPVGSGPFQVDRFVPQKYAILTRWDDYWDSPKAAIDRLKFVSEYSGLSRTMSLKTGQNQLVEEVEPHLWKATNDQPNATVKSSESYDYTFLGFNCNGGPTSEEKVRKAVDYCVNFDEMVENILRPAGERTYSPLPHQLAEEWDMPVNEWKRIPNERNIEKARTLFRDAGVEAWAPKIAVPASKSSGDELLMMMANAVKQGLTLAGFQQASVEKYSWSVFHDKIVSGSPSDYHMFVTEWSAFPDPDAYVYPLFHQRAEGETNGVFYKNDDVMEKILNARKSDVHAKRRKLYEETITTLLEDRVHLPIYQPKNAFGVKKDLDDFQLSPMSEENPRFVGSEYRVTVGE</sequence>
<dbReference type="PATRIC" id="fig|797209.4.peg.308"/>
<dbReference type="InterPro" id="IPR030678">
    <property type="entry name" value="Peptide/Ni-bd"/>
</dbReference>
<dbReference type="PANTHER" id="PTHR30290">
    <property type="entry name" value="PERIPLASMIC BINDING COMPONENT OF ABC TRANSPORTER"/>
    <property type="match status" value="1"/>
</dbReference>
<dbReference type="InterPro" id="IPR006311">
    <property type="entry name" value="TAT_signal"/>
</dbReference>
<dbReference type="Gene3D" id="3.40.190.10">
    <property type="entry name" value="Periplasmic binding protein-like II"/>
    <property type="match status" value="1"/>
</dbReference>
<dbReference type="InterPro" id="IPR000914">
    <property type="entry name" value="SBP_5_dom"/>
</dbReference>
<reference evidence="6" key="3">
    <citation type="submission" date="2016-11" db="EMBL/GenBank/DDBJ databases">
        <authorList>
            <person name="Jaros S."/>
            <person name="Januszkiewicz K."/>
            <person name="Wedrychowicz H."/>
        </authorList>
    </citation>
    <scope>NUCLEOTIDE SEQUENCE [LARGE SCALE GENOMIC DNA]</scope>
    <source>
        <strain evidence="6">DX253</strain>
    </source>
</reference>
<dbReference type="eggNOG" id="arCOG01534">
    <property type="taxonomic scope" value="Archaea"/>
</dbReference>
<keyword evidence="2" id="KW-0813">Transport</keyword>
<proteinExistence type="inferred from homology"/>
<dbReference type="RefSeq" id="WP_007976380.1">
    <property type="nucleotide sequence ID" value="NZ_AEMG01000002.1"/>
</dbReference>
<dbReference type="InterPro" id="IPR039424">
    <property type="entry name" value="SBP_5"/>
</dbReference>
<reference evidence="5 7" key="1">
    <citation type="journal article" date="2014" name="ISME J.">
        <title>Trehalose/2-sulfotrehalose biosynthesis and glycine-betaine uptake are widely spread mechanisms for osmoadaptation in the Halobacteriales.</title>
        <authorList>
            <person name="Youssef N.H."/>
            <person name="Savage-Ashlock K.N."/>
            <person name="McCully A.L."/>
            <person name="Luedtke B."/>
            <person name="Shaw E.I."/>
            <person name="Hoff W.D."/>
            <person name="Elshahed M.S."/>
        </authorList>
    </citation>
    <scope>NUCLEOTIDE SEQUENCE [LARGE SCALE GENOMIC DNA]</scope>
    <source>
        <strain evidence="5 7">DX253</strain>
    </source>
</reference>
<dbReference type="EMBL" id="AEMG01000002">
    <property type="protein sequence ID" value="EFW93800.1"/>
    <property type="molecule type" value="Genomic_DNA"/>
</dbReference>
<feature type="domain" description="Solute-binding protein family 5" evidence="4">
    <location>
        <begin position="84"/>
        <end position="453"/>
    </location>
</feature>
<name>E7QN05_HALPU</name>
<evidence type="ECO:0000256" key="2">
    <source>
        <dbReference type="ARBA" id="ARBA00022448"/>
    </source>
</evidence>
<organism evidence="5 7">
    <name type="scientific">Haladaptatus paucihalophilus DX253</name>
    <dbReference type="NCBI Taxonomy" id="797209"/>
    <lineage>
        <taxon>Archaea</taxon>
        <taxon>Methanobacteriati</taxon>
        <taxon>Methanobacteriota</taxon>
        <taxon>Stenosarchaea group</taxon>
        <taxon>Halobacteria</taxon>
        <taxon>Halobacteriales</taxon>
        <taxon>Haladaptataceae</taxon>
        <taxon>Haladaptatus</taxon>
    </lineage>
</organism>
<evidence type="ECO:0000313" key="6">
    <source>
        <dbReference type="EMBL" id="SHL51492.1"/>
    </source>
</evidence>
<dbReference type="Pfam" id="PF00496">
    <property type="entry name" value="SBP_bac_5"/>
    <property type="match status" value="1"/>
</dbReference>
<evidence type="ECO:0000256" key="1">
    <source>
        <dbReference type="ARBA" id="ARBA00005695"/>
    </source>
</evidence>
<dbReference type="PANTHER" id="PTHR30290:SF9">
    <property type="entry name" value="OLIGOPEPTIDE-BINDING PROTEIN APPA"/>
    <property type="match status" value="1"/>
</dbReference>
<evidence type="ECO:0000313" key="5">
    <source>
        <dbReference type="EMBL" id="EFW93800.1"/>
    </source>
</evidence>
<dbReference type="Proteomes" id="UP000184203">
    <property type="component" value="Unassembled WGS sequence"/>
</dbReference>
<dbReference type="Proteomes" id="UP000003751">
    <property type="component" value="Unassembled WGS sequence"/>
</dbReference>
<comment type="similarity">
    <text evidence="1">Belongs to the bacterial solute-binding protein 5 family.</text>
</comment>
<dbReference type="GO" id="GO:1904680">
    <property type="term" value="F:peptide transmembrane transporter activity"/>
    <property type="evidence" value="ECO:0007669"/>
    <property type="project" value="TreeGrafter"/>
</dbReference>
<dbReference type="PROSITE" id="PS51318">
    <property type="entry name" value="TAT"/>
    <property type="match status" value="1"/>
</dbReference>
<dbReference type="Gene3D" id="3.90.76.10">
    <property type="entry name" value="Dipeptide-binding Protein, Domain 1"/>
    <property type="match status" value="1"/>
</dbReference>
<dbReference type="OrthoDB" id="37176at2157"/>
<dbReference type="SUPFAM" id="SSF53850">
    <property type="entry name" value="Periplasmic binding protein-like II"/>
    <property type="match status" value="1"/>
</dbReference>
<dbReference type="PROSITE" id="PS51257">
    <property type="entry name" value="PROKAR_LIPOPROTEIN"/>
    <property type="match status" value="1"/>
</dbReference>
<dbReference type="STRING" id="797209.GCA_000376445_01891"/>
<evidence type="ECO:0000256" key="3">
    <source>
        <dbReference type="ARBA" id="ARBA00022729"/>
    </source>
</evidence>
<gene>
    <name evidence="6" type="ORF">SAMN05444342_4019</name>
    <name evidence="5" type="ORF">ZOD2009_01615</name>
</gene>
<dbReference type="GO" id="GO:0043190">
    <property type="term" value="C:ATP-binding cassette (ABC) transporter complex"/>
    <property type="evidence" value="ECO:0007669"/>
    <property type="project" value="InterPro"/>
</dbReference>
<dbReference type="EMBL" id="FRAN01000007">
    <property type="protein sequence ID" value="SHL51492.1"/>
    <property type="molecule type" value="Genomic_DNA"/>
</dbReference>
<accession>E7QN05</accession>
<dbReference type="GO" id="GO:0042597">
    <property type="term" value="C:periplasmic space"/>
    <property type="evidence" value="ECO:0007669"/>
    <property type="project" value="UniProtKB-ARBA"/>
</dbReference>
<evidence type="ECO:0000313" key="7">
    <source>
        <dbReference type="Proteomes" id="UP000003751"/>
    </source>
</evidence>
<evidence type="ECO:0000259" key="4">
    <source>
        <dbReference type="Pfam" id="PF00496"/>
    </source>
</evidence>
<dbReference type="AlphaFoldDB" id="E7QN05"/>
<dbReference type="Gene3D" id="3.10.105.10">
    <property type="entry name" value="Dipeptide-binding Protein, Domain 3"/>
    <property type="match status" value="1"/>
</dbReference>
<dbReference type="PIRSF" id="PIRSF002741">
    <property type="entry name" value="MppA"/>
    <property type="match status" value="1"/>
</dbReference>
<reference evidence="8" key="2">
    <citation type="submission" date="2016-11" db="EMBL/GenBank/DDBJ databases">
        <authorList>
            <person name="Varghese N."/>
            <person name="Submissions S."/>
        </authorList>
    </citation>
    <scope>NUCLEOTIDE SEQUENCE [LARGE SCALE GENOMIC DNA]</scope>
    <source>
        <strain evidence="8">DX253</strain>
    </source>
</reference>
<keyword evidence="3" id="KW-0732">Signal</keyword>